<dbReference type="AlphaFoldDB" id="A0A8H5BWZ5"/>
<organism evidence="1 2">
    <name type="scientific">Psilocybe cf. subviscida</name>
    <dbReference type="NCBI Taxonomy" id="2480587"/>
    <lineage>
        <taxon>Eukaryota</taxon>
        <taxon>Fungi</taxon>
        <taxon>Dikarya</taxon>
        <taxon>Basidiomycota</taxon>
        <taxon>Agaricomycotina</taxon>
        <taxon>Agaricomycetes</taxon>
        <taxon>Agaricomycetidae</taxon>
        <taxon>Agaricales</taxon>
        <taxon>Agaricineae</taxon>
        <taxon>Strophariaceae</taxon>
        <taxon>Psilocybe</taxon>
    </lineage>
</organism>
<sequence>MLEDRSLDGIQERLLEDTEERQLNSPQLFAMEPVNTANWLVLMTSKDLTTIHQGLSSPVRPFTSPFIGMSVDEVTAWYDANISQTDVVGYFKRTFIVLEQEAVDDEICTIVCTSEKPAGKLRCDFTLALQTVCTVTMEGSTEEGTFGSFKRSGVAMTKDNYELASNRGMYMDGMEVKIDEAWRDFTEVHWPVPPLAWDRVNSGPVHLYITPTVQHAKPDAWE</sequence>
<name>A0A8H5BWZ5_9AGAR</name>
<reference evidence="1 2" key="1">
    <citation type="journal article" date="2020" name="ISME J.">
        <title>Uncovering the hidden diversity of litter-decomposition mechanisms in mushroom-forming fungi.</title>
        <authorList>
            <person name="Floudas D."/>
            <person name="Bentzer J."/>
            <person name="Ahren D."/>
            <person name="Johansson T."/>
            <person name="Persson P."/>
            <person name="Tunlid A."/>
        </authorList>
    </citation>
    <scope>NUCLEOTIDE SEQUENCE [LARGE SCALE GENOMIC DNA]</scope>
    <source>
        <strain evidence="1 2">CBS 101986</strain>
    </source>
</reference>
<proteinExistence type="predicted"/>
<evidence type="ECO:0000313" key="2">
    <source>
        <dbReference type="Proteomes" id="UP000567179"/>
    </source>
</evidence>
<gene>
    <name evidence="1" type="ORF">D9619_006039</name>
</gene>
<comment type="caution">
    <text evidence="1">The sequence shown here is derived from an EMBL/GenBank/DDBJ whole genome shotgun (WGS) entry which is preliminary data.</text>
</comment>
<evidence type="ECO:0000313" key="1">
    <source>
        <dbReference type="EMBL" id="KAF5331097.1"/>
    </source>
</evidence>
<accession>A0A8H5BWZ5</accession>
<keyword evidence="2" id="KW-1185">Reference proteome</keyword>
<dbReference type="OrthoDB" id="2867594at2759"/>
<dbReference type="Proteomes" id="UP000567179">
    <property type="component" value="Unassembled WGS sequence"/>
</dbReference>
<dbReference type="EMBL" id="JAACJJ010000001">
    <property type="protein sequence ID" value="KAF5331097.1"/>
    <property type="molecule type" value="Genomic_DNA"/>
</dbReference>
<protein>
    <submittedName>
        <fullName evidence="1">Uncharacterized protein</fullName>
    </submittedName>
</protein>